<protein>
    <recommendedName>
        <fullName evidence="11">UDP-N-acetylmuramoyl-L-alanyl-D-glutamate--2,6-diaminopimelate ligase</fullName>
        <ecNumber evidence="11">6.3.2.13</ecNumber>
    </recommendedName>
    <alternativeName>
        <fullName evidence="11">Meso-A2pm-adding enzyme</fullName>
    </alternativeName>
    <alternativeName>
        <fullName evidence="11">Meso-diaminopimelate-adding enzyme</fullName>
    </alternativeName>
    <alternativeName>
        <fullName evidence="11">UDP-MurNAc-L-Ala-D-Glu:meso-diaminopimelate ligase</fullName>
    </alternativeName>
    <alternativeName>
        <fullName evidence="11">UDP-MurNAc-tripeptide synthetase</fullName>
    </alternativeName>
    <alternativeName>
        <fullName evidence="11">UDP-N-acetylmuramyl-tripeptide synthetase</fullName>
    </alternativeName>
</protein>
<evidence type="ECO:0000256" key="12">
    <source>
        <dbReference type="RuleBase" id="RU004135"/>
    </source>
</evidence>
<dbReference type="InterPro" id="IPR036565">
    <property type="entry name" value="Mur-like_cat_sf"/>
</dbReference>
<feature type="binding site" evidence="11">
    <location>
        <position position="475"/>
    </location>
    <ligand>
        <name>meso-2,6-diaminopimelate</name>
        <dbReference type="ChEBI" id="CHEBI:57791"/>
    </ligand>
</feature>
<dbReference type="Gene3D" id="3.90.190.20">
    <property type="entry name" value="Mur ligase, C-terminal domain"/>
    <property type="match status" value="1"/>
</dbReference>
<dbReference type="HAMAP" id="MF_00208">
    <property type="entry name" value="MurE"/>
    <property type="match status" value="1"/>
</dbReference>
<comment type="similarity">
    <text evidence="1 11">Belongs to the MurCDEF family. MurE subfamily.</text>
</comment>
<keyword evidence="11" id="KW-0460">Magnesium</keyword>
<dbReference type="InterPro" id="IPR000713">
    <property type="entry name" value="Mur_ligase_N"/>
</dbReference>
<evidence type="ECO:0000259" key="13">
    <source>
        <dbReference type="Pfam" id="PF01225"/>
    </source>
</evidence>
<evidence type="ECO:0000256" key="2">
    <source>
        <dbReference type="ARBA" id="ARBA00022490"/>
    </source>
</evidence>
<dbReference type="PROSITE" id="PS01011">
    <property type="entry name" value="FOLYLPOLYGLU_SYNT_1"/>
    <property type="match status" value="1"/>
</dbReference>
<comment type="PTM">
    <text evidence="11">Carboxylation is probably crucial for Mg(2+) binding and, consequently, for the gamma-phosphate positioning of ATP.</text>
</comment>
<dbReference type="SUPFAM" id="SSF63418">
    <property type="entry name" value="MurE/MurF N-terminal domain"/>
    <property type="match status" value="1"/>
</dbReference>
<evidence type="ECO:0000256" key="7">
    <source>
        <dbReference type="ARBA" id="ARBA00022960"/>
    </source>
</evidence>
<dbReference type="InterPro" id="IPR013221">
    <property type="entry name" value="Mur_ligase_cen"/>
</dbReference>
<feature type="modified residue" description="N6-carboxylysine" evidence="11">
    <location>
        <position position="233"/>
    </location>
</feature>
<feature type="binding site" evidence="11">
    <location>
        <position position="34"/>
    </location>
    <ligand>
        <name>UDP-N-acetyl-alpha-D-muramoyl-L-alanyl-D-glutamate</name>
        <dbReference type="ChEBI" id="CHEBI:83900"/>
    </ligand>
</feature>
<dbReference type="EC" id="6.3.2.13" evidence="11"/>
<evidence type="ECO:0000256" key="3">
    <source>
        <dbReference type="ARBA" id="ARBA00022598"/>
    </source>
</evidence>
<dbReference type="InterPro" id="IPR035911">
    <property type="entry name" value="MurE/MurF_N"/>
</dbReference>
<evidence type="ECO:0000256" key="11">
    <source>
        <dbReference type="HAMAP-Rule" id="MF_00208"/>
    </source>
</evidence>
<evidence type="ECO:0000256" key="8">
    <source>
        <dbReference type="ARBA" id="ARBA00022984"/>
    </source>
</evidence>
<comment type="caution">
    <text evidence="16">The sequence shown here is derived from an EMBL/GenBank/DDBJ whole genome shotgun (WGS) entry which is preliminary data.</text>
</comment>
<accession>A0ABT3MW33</accession>
<comment type="caution">
    <text evidence="11">Lacks conserved residue(s) required for the propagation of feature annotation.</text>
</comment>
<name>A0ABT3MW33_9GAMM</name>
<dbReference type="InterPro" id="IPR036615">
    <property type="entry name" value="Mur_ligase_C_dom_sf"/>
</dbReference>
<evidence type="ECO:0000256" key="4">
    <source>
        <dbReference type="ARBA" id="ARBA00022618"/>
    </source>
</evidence>
<keyword evidence="3 11" id="KW-0436">Ligase</keyword>
<evidence type="ECO:0000256" key="10">
    <source>
        <dbReference type="ARBA" id="ARBA00023316"/>
    </source>
</evidence>
<evidence type="ECO:0000313" key="16">
    <source>
        <dbReference type="EMBL" id="MCW7553578.1"/>
    </source>
</evidence>
<feature type="binding site" evidence="11">
    <location>
        <begin position="166"/>
        <end position="167"/>
    </location>
    <ligand>
        <name>UDP-N-acetyl-alpha-D-muramoyl-L-alanyl-D-glutamate</name>
        <dbReference type="ChEBI" id="CHEBI:83900"/>
    </ligand>
</feature>
<comment type="catalytic activity">
    <reaction evidence="11">
        <text>UDP-N-acetyl-alpha-D-muramoyl-L-alanyl-D-glutamate + meso-2,6-diaminopimelate + ATP = UDP-N-acetyl-alpha-D-muramoyl-L-alanyl-gamma-D-glutamyl-meso-2,6-diaminopimelate + ADP + phosphate + H(+)</text>
        <dbReference type="Rhea" id="RHEA:23676"/>
        <dbReference type="ChEBI" id="CHEBI:15378"/>
        <dbReference type="ChEBI" id="CHEBI:30616"/>
        <dbReference type="ChEBI" id="CHEBI:43474"/>
        <dbReference type="ChEBI" id="CHEBI:57791"/>
        <dbReference type="ChEBI" id="CHEBI:83900"/>
        <dbReference type="ChEBI" id="CHEBI:83905"/>
        <dbReference type="ChEBI" id="CHEBI:456216"/>
        <dbReference type="EC" id="6.3.2.13"/>
    </reaction>
</comment>
<evidence type="ECO:0000256" key="6">
    <source>
        <dbReference type="ARBA" id="ARBA00022840"/>
    </source>
</evidence>
<keyword evidence="7 11" id="KW-0133">Cell shape</keyword>
<feature type="binding site" evidence="11">
    <location>
        <position position="201"/>
    </location>
    <ligand>
        <name>UDP-N-acetyl-alpha-D-muramoyl-L-alanyl-D-glutamate</name>
        <dbReference type="ChEBI" id="CHEBI:83900"/>
    </ligand>
</feature>
<feature type="binding site" evidence="11">
    <location>
        <begin position="124"/>
        <end position="130"/>
    </location>
    <ligand>
        <name>ATP</name>
        <dbReference type="ChEBI" id="CHEBI:30616"/>
    </ligand>
</feature>
<evidence type="ECO:0000313" key="17">
    <source>
        <dbReference type="Proteomes" id="UP001209854"/>
    </source>
</evidence>
<dbReference type="Pfam" id="PF08245">
    <property type="entry name" value="Mur_ligase_M"/>
    <property type="match status" value="1"/>
</dbReference>
<feature type="binding site" evidence="11">
    <location>
        <position position="471"/>
    </location>
    <ligand>
        <name>meso-2,6-diaminopimelate</name>
        <dbReference type="ChEBI" id="CHEBI:57791"/>
    </ligand>
</feature>
<evidence type="ECO:0000256" key="9">
    <source>
        <dbReference type="ARBA" id="ARBA00023306"/>
    </source>
</evidence>
<dbReference type="SUPFAM" id="SSF53244">
    <property type="entry name" value="MurD-like peptide ligases, peptide-binding domain"/>
    <property type="match status" value="1"/>
</dbReference>
<keyword evidence="17" id="KW-1185">Reference proteome</keyword>
<organism evidence="16 17">
    <name type="scientific">Endozoicomonas gorgoniicola</name>
    <dbReference type="NCBI Taxonomy" id="1234144"/>
    <lineage>
        <taxon>Bacteria</taxon>
        <taxon>Pseudomonadati</taxon>
        <taxon>Pseudomonadota</taxon>
        <taxon>Gammaproteobacteria</taxon>
        <taxon>Oceanospirillales</taxon>
        <taxon>Endozoicomonadaceae</taxon>
        <taxon>Endozoicomonas</taxon>
    </lineage>
</organism>
<dbReference type="Gene3D" id="3.40.1390.10">
    <property type="entry name" value="MurE/MurF, N-terminal domain"/>
    <property type="match status" value="1"/>
</dbReference>
<reference evidence="16 17" key="1">
    <citation type="submission" date="2022-10" db="EMBL/GenBank/DDBJ databases">
        <title>High-quality genome sequences of two octocoral-associated bacteria, Endozoicomonas euniceicola EF212 and Endozoicomonas gorgoniicola PS125.</title>
        <authorList>
            <person name="Chiou Y.-J."/>
            <person name="Chen Y.-H."/>
        </authorList>
    </citation>
    <scope>NUCLEOTIDE SEQUENCE [LARGE SCALE GENOMIC DNA]</scope>
    <source>
        <strain evidence="16 17">PS125</strain>
    </source>
</reference>
<proteinExistence type="inferred from homology"/>
<keyword evidence="6 11" id="KW-0067">ATP-binding</keyword>
<feature type="domain" description="Mur ligase central" evidence="15">
    <location>
        <begin position="122"/>
        <end position="323"/>
    </location>
</feature>
<dbReference type="Gene3D" id="3.40.1190.10">
    <property type="entry name" value="Mur-like, catalytic domain"/>
    <property type="match status" value="1"/>
</dbReference>
<comment type="cofactor">
    <cofactor evidence="11">
        <name>Mg(2+)</name>
        <dbReference type="ChEBI" id="CHEBI:18420"/>
    </cofactor>
</comment>
<feature type="binding site" evidence="11">
    <location>
        <position position="165"/>
    </location>
    <ligand>
        <name>UDP-N-acetyl-alpha-D-muramoyl-L-alanyl-D-glutamate</name>
        <dbReference type="ChEBI" id="CHEBI:83900"/>
    </ligand>
</feature>
<dbReference type="RefSeq" id="WP_262568396.1">
    <property type="nucleotide sequence ID" value="NZ_JAPFCC010000001.1"/>
</dbReference>
<sequence length="503" mass="53911">MADSPLSTLNEVLAVLDCPPLELDKPISGLALDSRKLIGGELFLAVPGLAVDGRKYIDAAVAAGAAAVIAESEGEQETTIKWVHAEANNVPVIFVSGLKERIGFLADRFYRQPSANLNVVGITGTNGKTSCCWFIAQLLSMLQQPCAVMGTIGKGVPPSLEPCLNTTADPVSLHQYMAELGASGVKAMAMEVSSHGLDQGRVDSVQFDIGVFTNISRDHLDYHCTLDAYARAKSLLFAGGRVKQAVINLDDDYSGMMLKACGSQTQVLTYSTSNPEADVYAESFALTADGVLSQIHTPWGSGQMHTSLLGRFNLENLLAVLSCVCIQGYAFDQVLPLISRLTTVPGRMQRFGGSRKPIVVVDYAHTPDALGSVLEALREHGASRLTCVFGCGGDRDRGKRPLMTRAAVSGADKVVVTSDNPRSEDPGQIIADAVHGVDFGEVSVVTEIDRAKAIASTIAEAQKREIVVVAGKGHEDYQEVKGKRLPFDDRDHVSRALSRWREL</sequence>
<dbReference type="InterPro" id="IPR018109">
    <property type="entry name" value="Folylpolyglutamate_synth_CS"/>
</dbReference>
<feature type="binding site" evidence="11">
    <location>
        <position position="32"/>
    </location>
    <ligand>
        <name>UDP-N-acetyl-alpha-D-muramoyl-L-alanyl-D-glutamate</name>
        <dbReference type="ChEBI" id="CHEBI:83900"/>
    </ligand>
</feature>
<keyword evidence="10 11" id="KW-0961">Cell wall biogenesis/degradation</keyword>
<feature type="binding site" evidence="11">
    <location>
        <position position="193"/>
    </location>
    <ligand>
        <name>UDP-N-acetyl-alpha-D-muramoyl-L-alanyl-D-glutamate</name>
        <dbReference type="ChEBI" id="CHEBI:83900"/>
    </ligand>
</feature>
<feature type="domain" description="Mur ligase C-terminal" evidence="14">
    <location>
        <begin position="346"/>
        <end position="473"/>
    </location>
</feature>
<keyword evidence="2 11" id="KW-0963">Cytoplasm</keyword>
<comment type="function">
    <text evidence="11">Catalyzes the addition of meso-diaminopimelic acid to the nucleotide precursor UDP-N-acetylmuramoyl-L-alanyl-D-glutamate (UMAG) in the biosynthesis of bacterial cell-wall peptidoglycan.</text>
</comment>
<evidence type="ECO:0000259" key="14">
    <source>
        <dbReference type="Pfam" id="PF02875"/>
    </source>
</evidence>
<keyword evidence="8 11" id="KW-0573">Peptidoglycan synthesis</keyword>
<feature type="binding site" evidence="11">
    <location>
        <position position="395"/>
    </location>
    <ligand>
        <name>meso-2,6-diaminopimelate</name>
        <dbReference type="ChEBI" id="CHEBI:57791"/>
    </ligand>
</feature>
<dbReference type="InterPro" id="IPR005761">
    <property type="entry name" value="UDP-N-AcMur-Glu-dNH2Pim_ligase"/>
</dbReference>
<gene>
    <name evidence="11" type="primary">murE</name>
    <name evidence="16" type="ORF">NX722_13265</name>
</gene>
<dbReference type="GO" id="GO:0008765">
    <property type="term" value="F:UDP-N-acetylmuramoylalanyl-D-glutamate-2,6-diaminopimelate ligase activity"/>
    <property type="evidence" value="ECO:0007669"/>
    <property type="project" value="UniProtKB-EC"/>
</dbReference>
<dbReference type="PANTHER" id="PTHR23135">
    <property type="entry name" value="MUR LIGASE FAMILY MEMBER"/>
    <property type="match status" value="1"/>
</dbReference>
<dbReference type="NCBIfam" id="TIGR01085">
    <property type="entry name" value="murE"/>
    <property type="match status" value="1"/>
</dbReference>
<dbReference type="NCBIfam" id="NF001126">
    <property type="entry name" value="PRK00139.1-4"/>
    <property type="match status" value="1"/>
</dbReference>
<feature type="binding site" evidence="11">
    <location>
        <position position="199"/>
    </location>
    <ligand>
        <name>UDP-N-acetyl-alpha-D-muramoyl-L-alanyl-D-glutamate</name>
        <dbReference type="ChEBI" id="CHEBI:83900"/>
    </ligand>
</feature>
<comment type="pathway">
    <text evidence="11 12">Cell wall biogenesis; peptidoglycan biosynthesis.</text>
</comment>
<evidence type="ECO:0000256" key="1">
    <source>
        <dbReference type="ARBA" id="ARBA00005898"/>
    </source>
</evidence>
<dbReference type="PANTHER" id="PTHR23135:SF4">
    <property type="entry name" value="UDP-N-ACETYLMURAMOYL-L-ALANYL-D-GLUTAMATE--2,6-DIAMINOPIMELATE LIGASE MURE HOMOLOG, CHLOROPLASTIC"/>
    <property type="match status" value="1"/>
</dbReference>
<dbReference type="EMBL" id="JAPFCC010000001">
    <property type="protein sequence ID" value="MCW7553578.1"/>
    <property type="molecule type" value="Genomic_DNA"/>
</dbReference>
<feature type="domain" description="Mur ligase N-terminal catalytic" evidence="13">
    <location>
        <begin position="27"/>
        <end position="110"/>
    </location>
</feature>
<evidence type="ECO:0000256" key="5">
    <source>
        <dbReference type="ARBA" id="ARBA00022741"/>
    </source>
</evidence>
<keyword evidence="5 11" id="KW-0547">Nucleotide-binding</keyword>
<keyword evidence="9 11" id="KW-0131">Cell cycle</keyword>
<comment type="subcellular location">
    <subcellularLocation>
        <location evidence="11 12">Cytoplasm</location>
    </subcellularLocation>
</comment>
<dbReference type="SUPFAM" id="SSF53623">
    <property type="entry name" value="MurD-like peptide ligases, catalytic domain"/>
    <property type="match status" value="1"/>
</dbReference>
<feature type="short sequence motif" description="Meso-diaminopimelate recognition motif" evidence="11">
    <location>
        <begin position="419"/>
        <end position="422"/>
    </location>
</feature>
<dbReference type="Proteomes" id="UP001209854">
    <property type="component" value="Unassembled WGS sequence"/>
</dbReference>
<keyword evidence="4 11" id="KW-0132">Cell division</keyword>
<feature type="binding site" evidence="11">
    <location>
        <begin position="419"/>
        <end position="422"/>
    </location>
    <ligand>
        <name>meso-2,6-diaminopimelate</name>
        <dbReference type="ChEBI" id="CHEBI:57791"/>
    </ligand>
</feature>
<evidence type="ECO:0000259" key="15">
    <source>
        <dbReference type="Pfam" id="PF08245"/>
    </source>
</evidence>
<dbReference type="Pfam" id="PF02875">
    <property type="entry name" value="Mur_ligase_C"/>
    <property type="match status" value="1"/>
</dbReference>
<dbReference type="Pfam" id="PF01225">
    <property type="entry name" value="Mur_ligase"/>
    <property type="match status" value="1"/>
</dbReference>
<dbReference type="NCBIfam" id="NF001124">
    <property type="entry name" value="PRK00139.1-2"/>
    <property type="match status" value="1"/>
</dbReference>
<dbReference type="InterPro" id="IPR004101">
    <property type="entry name" value="Mur_ligase_C"/>
</dbReference>